<dbReference type="SUPFAM" id="SSF50978">
    <property type="entry name" value="WD40 repeat-like"/>
    <property type="match status" value="1"/>
</dbReference>
<dbReference type="eggNOG" id="KOG0322">
    <property type="taxonomic scope" value="Eukaryota"/>
</dbReference>
<protein>
    <recommendedName>
        <fullName evidence="4">ASTRA-associated protein 1</fullName>
    </recommendedName>
</protein>
<dbReference type="InterPro" id="IPR001680">
    <property type="entry name" value="WD40_rpt"/>
</dbReference>
<dbReference type="OrthoDB" id="7668193at2759"/>
<evidence type="ECO:0000256" key="2">
    <source>
        <dbReference type="ARBA" id="ARBA00022737"/>
    </source>
</evidence>
<comment type="similarity">
    <text evidence="3">Belongs to the WD repeat ASA1 family.</text>
</comment>
<dbReference type="InterPro" id="IPR036322">
    <property type="entry name" value="WD40_repeat_dom_sf"/>
</dbReference>
<evidence type="ECO:0000256" key="3">
    <source>
        <dbReference type="ARBA" id="ARBA00037931"/>
    </source>
</evidence>
<dbReference type="Proteomes" id="UP000053664">
    <property type="component" value="Unassembled WGS sequence"/>
</dbReference>
<accession>A0A061H7B6</accession>
<evidence type="ECO:0000256" key="4">
    <source>
        <dbReference type="ARBA" id="ARBA00040563"/>
    </source>
</evidence>
<proteinExistence type="inferred from homology"/>
<name>A0A061H7B6_9BASI</name>
<dbReference type="HOGENOM" id="CLU_041940_0_2_1"/>
<keyword evidence="1 5" id="KW-0853">WD repeat</keyword>
<dbReference type="SMART" id="SM00320">
    <property type="entry name" value="WD40"/>
    <property type="match status" value="5"/>
</dbReference>
<feature type="compositionally biased region" description="Basic and acidic residues" evidence="6">
    <location>
        <begin position="370"/>
        <end position="384"/>
    </location>
</feature>
<dbReference type="GeneID" id="19319883"/>
<sequence>MPAPFWVLRHHSPHSIQHLFVDSHTQLLIAGDAIGRVSVTHLDHYRQHAFWSPHSDSILGVNLHGNLAITHGRDNRLALWRLANTHRGHRAAAAAGADAIAIPNHTAPHSISIPSRLVQSLPTPTLVCQLEVNALNFARFSLLLTNPPAHAATTIDDDDTHPPFQALIAVPHTLDAAWFDVFHLPTGNRIHQAVSKPDIAAKPGHRQPIIMSLRLLRPRRTPHGSLACLVGYEDGYVKLWSHDQPTGWTLAWQRRLHSESVMDISLTDDGEHGVSVGADDRISRFSIWDADTQPLISETGKPGRAAVSVRNDDKVIAAAGWDGRIRLHSSATLQELGSLDYHRDTVETLAFFEHRGQQPGVDSDDDVEDDLGHHSGEDTQRRPLEISQTQSALAAGGRDGKISLWHVF</sequence>
<organism evidence="7 8">
    <name type="scientific">Pseudozyma flocculosa PF-1</name>
    <dbReference type="NCBI Taxonomy" id="1277687"/>
    <lineage>
        <taxon>Eukaryota</taxon>
        <taxon>Fungi</taxon>
        <taxon>Dikarya</taxon>
        <taxon>Basidiomycota</taxon>
        <taxon>Ustilaginomycotina</taxon>
        <taxon>Ustilaginomycetes</taxon>
        <taxon>Ustilaginales</taxon>
        <taxon>Ustilaginaceae</taxon>
        <taxon>Pseudozyma</taxon>
    </lineage>
</organism>
<dbReference type="RefSeq" id="XP_007881527.1">
    <property type="nucleotide sequence ID" value="XM_007883336.1"/>
</dbReference>
<evidence type="ECO:0000256" key="6">
    <source>
        <dbReference type="SAM" id="MobiDB-lite"/>
    </source>
</evidence>
<dbReference type="PANTHER" id="PTHR19854">
    <property type="entry name" value="TRANSDUCIN BETA-LIKE 3"/>
    <property type="match status" value="1"/>
</dbReference>
<evidence type="ECO:0000313" key="8">
    <source>
        <dbReference type="Proteomes" id="UP000053664"/>
    </source>
</evidence>
<dbReference type="PANTHER" id="PTHR19854:SF1">
    <property type="entry name" value="GUANINE NUCLEOTIDE-BINDING PROTEIN SUBUNIT BETA-LIKE PROTEIN 1"/>
    <property type="match status" value="1"/>
</dbReference>
<keyword evidence="2" id="KW-0677">Repeat</keyword>
<dbReference type="EMBL" id="KE361644">
    <property type="protein sequence ID" value="EPQ26476.1"/>
    <property type="molecule type" value="Genomic_DNA"/>
</dbReference>
<feature type="repeat" description="WD" evidence="5">
    <location>
        <begin position="374"/>
        <end position="408"/>
    </location>
</feature>
<dbReference type="PROSITE" id="PS50294">
    <property type="entry name" value="WD_REPEATS_REGION"/>
    <property type="match status" value="1"/>
</dbReference>
<evidence type="ECO:0000256" key="5">
    <source>
        <dbReference type="PROSITE-ProRule" id="PRU00221"/>
    </source>
</evidence>
<evidence type="ECO:0000313" key="7">
    <source>
        <dbReference type="EMBL" id="EPQ26476.1"/>
    </source>
</evidence>
<reference evidence="7 8" key="1">
    <citation type="journal article" date="2013" name="Plant Cell">
        <title>The transition from a phytopathogenic smut ancestor to an anamorphic biocontrol agent deciphered by comparative whole-genome analysis.</title>
        <authorList>
            <person name="Lefebvre F."/>
            <person name="Joly D.L."/>
            <person name="Labbe C."/>
            <person name="Teichmann B."/>
            <person name="Linning R."/>
            <person name="Belzile F."/>
            <person name="Bakkeren G."/>
            <person name="Belanger R.R."/>
        </authorList>
    </citation>
    <scope>NUCLEOTIDE SEQUENCE [LARGE SCALE GENOMIC DNA]</scope>
    <source>
        <strain evidence="7 8">PF-1</strain>
    </source>
</reference>
<dbReference type="AlphaFoldDB" id="A0A061H7B6"/>
<dbReference type="InterPro" id="IPR015943">
    <property type="entry name" value="WD40/YVTN_repeat-like_dom_sf"/>
</dbReference>
<dbReference type="Gene3D" id="2.130.10.10">
    <property type="entry name" value="YVTN repeat-like/Quinoprotein amine dehydrogenase"/>
    <property type="match status" value="2"/>
</dbReference>
<dbReference type="KEGG" id="pfp:PFL1_05798"/>
<feature type="region of interest" description="Disordered" evidence="6">
    <location>
        <begin position="354"/>
        <end position="385"/>
    </location>
</feature>
<dbReference type="PROSITE" id="PS50082">
    <property type="entry name" value="WD_REPEATS_2"/>
    <property type="match status" value="1"/>
</dbReference>
<gene>
    <name evidence="7" type="ORF">PFL1_05798</name>
</gene>
<evidence type="ECO:0000256" key="1">
    <source>
        <dbReference type="ARBA" id="ARBA00022574"/>
    </source>
</evidence>